<dbReference type="EC" id="2.7.11.1" evidence="1"/>
<sequence length="154" mass="17208">MEGLDHSNVIQLFHVMETNNYIYLIMEHAGGGQLWDFIQEPDGMQEEEACRLFRQIMQAMQSCHQKGIMHLGLKLENMMMDASGNMKLIDFGLSTRFTAGKKLRKFFGTLLYVAPEIAHGQENKGPLQMSGALVSSSMLCSQGDGHLQQAAIGR</sequence>
<protein>
    <recommendedName>
        <fullName evidence="1">non-specific serine/threonine protein kinase</fullName>
        <ecNumber evidence="1">2.7.11.1</ecNumber>
    </recommendedName>
</protein>
<dbReference type="EMBL" id="WJEC01002234">
    <property type="protein sequence ID" value="KAF7476931.1"/>
    <property type="molecule type" value="Genomic_DNA"/>
</dbReference>
<evidence type="ECO:0000256" key="2">
    <source>
        <dbReference type="ARBA" id="ARBA00022527"/>
    </source>
</evidence>
<evidence type="ECO:0000259" key="7">
    <source>
        <dbReference type="PROSITE" id="PS50011"/>
    </source>
</evidence>
<keyword evidence="3" id="KW-0808">Transferase</keyword>
<dbReference type="PANTHER" id="PTHR24346">
    <property type="entry name" value="MAP/MICROTUBULE AFFINITY-REGULATING KINASE"/>
    <property type="match status" value="1"/>
</dbReference>
<evidence type="ECO:0000313" key="10">
    <source>
        <dbReference type="Proteomes" id="UP000335636"/>
    </source>
</evidence>
<keyword evidence="4" id="KW-0547">Nucleotide-binding</keyword>
<evidence type="ECO:0000313" key="8">
    <source>
        <dbReference type="EMBL" id="KAF7476931.1"/>
    </source>
</evidence>
<dbReference type="EMBL" id="CABDUW010000048">
    <property type="protein sequence ID" value="VTJ55220.1"/>
    <property type="molecule type" value="Genomic_DNA"/>
</dbReference>
<gene>
    <name evidence="8" type="ORF">GHT09_011974</name>
    <name evidence="9" type="ORF">MONAX_5E037962</name>
</gene>
<accession>A0A5E4ADX6</accession>
<evidence type="ECO:0000256" key="1">
    <source>
        <dbReference type="ARBA" id="ARBA00012513"/>
    </source>
</evidence>
<dbReference type="GO" id="GO:0004674">
    <property type="term" value="F:protein serine/threonine kinase activity"/>
    <property type="evidence" value="ECO:0007669"/>
    <property type="project" value="UniProtKB-KW"/>
</dbReference>
<dbReference type="Pfam" id="PF00069">
    <property type="entry name" value="Pkinase"/>
    <property type="match status" value="1"/>
</dbReference>
<organism evidence="9 10">
    <name type="scientific">Marmota monax</name>
    <name type="common">Woodchuck</name>
    <dbReference type="NCBI Taxonomy" id="9995"/>
    <lineage>
        <taxon>Eukaryota</taxon>
        <taxon>Metazoa</taxon>
        <taxon>Chordata</taxon>
        <taxon>Craniata</taxon>
        <taxon>Vertebrata</taxon>
        <taxon>Euteleostomi</taxon>
        <taxon>Mammalia</taxon>
        <taxon>Eutheria</taxon>
        <taxon>Euarchontoglires</taxon>
        <taxon>Glires</taxon>
        <taxon>Rodentia</taxon>
        <taxon>Sciuromorpha</taxon>
        <taxon>Sciuridae</taxon>
        <taxon>Xerinae</taxon>
        <taxon>Marmotini</taxon>
        <taxon>Marmota</taxon>
    </lineage>
</organism>
<keyword evidence="5" id="KW-0418">Kinase</keyword>
<dbReference type="AlphaFoldDB" id="A0A5E4ADX6"/>
<dbReference type="InterPro" id="IPR011009">
    <property type="entry name" value="Kinase-like_dom_sf"/>
</dbReference>
<dbReference type="GO" id="GO:0005737">
    <property type="term" value="C:cytoplasm"/>
    <property type="evidence" value="ECO:0007669"/>
    <property type="project" value="TreeGrafter"/>
</dbReference>
<dbReference type="Proteomes" id="UP000335636">
    <property type="component" value="Unassembled WGS sequence"/>
</dbReference>
<dbReference type="SMART" id="SM00220">
    <property type="entry name" value="S_TKc"/>
    <property type="match status" value="1"/>
</dbReference>
<reference evidence="9 10" key="1">
    <citation type="submission" date="2019-04" db="EMBL/GenBank/DDBJ databases">
        <authorList>
            <person name="Alioto T."/>
            <person name="Alioto T."/>
        </authorList>
    </citation>
    <scope>NUCLEOTIDE SEQUENCE [LARGE SCALE GENOMIC DNA]</scope>
</reference>
<evidence type="ECO:0000256" key="6">
    <source>
        <dbReference type="ARBA" id="ARBA00022840"/>
    </source>
</evidence>
<evidence type="ECO:0000256" key="5">
    <source>
        <dbReference type="ARBA" id="ARBA00022777"/>
    </source>
</evidence>
<dbReference type="SUPFAM" id="SSF56112">
    <property type="entry name" value="Protein kinase-like (PK-like)"/>
    <property type="match status" value="1"/>
</dbReference>
<dbReference type="Gene3D" id="1.10.510.10">
    <property type="entry name" value="Transferase(Phosphotransferase) domain 1"/>
    <property type="match status" value="1"/>
</dbReference>
<name>A0A5E4ADX6_MARMO</name>
<keyword evidence="10" id="KW-1185">Reference proteome</keyword>
<evidence type="ECO:0000313" key="9">
    <source>
        <dbReference type="EMBL" id="VTJ55220.1"/>
    </source>
</evidence>
<proteinExistence type="predicted"/>
<keyword evidence="2" id="KW-0723">Serine/threonine-protein kinase</keyword>
<evidence type="ECO:0000256" key="4">
    <source>
        <dbReference type="ARBA" id="ARBA00022741"/>
    </source>
</evidence>
<keyword evidence="6" id="KW-0067">ATP-binding</keyword>
<dbReference type="PANTHER" id="PTHR24346:SF30">
    <property type="entry name" value="MATERNAL EMBRYONIC LEUCINE ZIPPER KINASE"/>
    <property type="match status" value="1"/>
</dbReference>
<feature type="domain" description="Protein kinase" evidence="7">
    <location>
        <begin position="1"/>
        <end position="154"/>
    </location>
</feature>
<dbReference type="Proteomes" id="UP000662637">
    <property type="component" value="Unassembled WGS sequence"/>
</dbReference>
<dbReference type="GO" id="GO:0005524">
    <property type="term" value="F:ATP binding"/>
    <property type="evidence" value="ECO:0007669"/>
    <property type="project" value="UniProtKB-KW"/>
</dbReference>
<dbReference type="InterPro" id="IPR000719">
    <property type="entry name" value="Prot_kinase_dom"/>
</dbReference>
<dbReference type="PROSITE" id="PS50011">
    <property type="entry name" value="PROTEIN_KINASE_DOM"/>
    <property type="match status" value="1"/>
</dbReference>
<dbReference type="GO" id="GO:0035556">
    <property type="term" value="P:intracellular signal transduction"/>
    <property type="evidence" value="ECO:0007669"/>
    <property type="project" value="TreeGrafter"/>
</dbReference>
<reference evidence="8" key="2">
    <citation type="submission" date="2020-08" db="EMBL/GenBank/DDBJ databases">
        <authorList>
            <person name="Shumante A."/>
            <person name="Zimin A.V."/>
            <person name="Puiu D."/>
            <person name="Salzberg S.L."/>
        </authorList>
    </citation>
    <scope>NUCLEOTIDE SEQUENCE</scope>
    <source>
        <strain evidence="8">WC2-LM</strain>
        <tissue evidence="8">Liver</tissue>
    </source>
</reference>
<evidence type="ECO:0000256" key="3">
    <source>
        <dbReference type="ARBA" id="ARBA00022679"/>
    </source>
</evidence>